<name>A0ABU8F996_9BACI</name>
<gene>
    <name evidence="2" type="ORF">WAX74_17140</name>
</gene>
<keyword evidence="1" id="KW-0472">Membrane</keyword>
<feature type="transmembrane region" description="Helical" evidence="1">
    <location>
        <begin position="124"/>
        <end position="142"/>
    </location>
</feature>
<proteinExistence type="predicted"/>
<comment type="caution">
    <text evidence="2">The sequence shown here is derived from an EMBL/GenBank/DDBJ whole genome shotgun (WGS) entry which is preliminary data.</text>
</comment>
<accession>A0ABU8F996</accession>
<dbReference type="RefSeq" id="WP_336498902.1">
    <property type="nucleotide sequence ID" value="NZ_JBAWSY010000018.1"/>
</dbReference>
<keyword evidence="1" id="KW-0812">Transmembrane</keyword>
<evidence type="ECO:0000313" key="2">
    <source>
        <dbReference type="EMBL" id="MEI4771354.1"/>
    </source>
</evidence>
<dbReference type="Proteomes" id="UP001364890">
    <property type="component" value="Unassembled WGS sequence"/>
</dbReference>
<keyword evidence="1" id="KW-1133">Transmembrane helix</keyword>
<evidence type="ECO:0000256" key="1">
    <source>
        <dbReference type="SAM" id="Phobius"/>
    </source>
</evidence>
<protein>
    <recommendedName>
        <fullName evidence="4">Gram-positive cocci surface proteins LPxTG domain-containing protein</fullName>
    </recommendedName>
</protein>
<reference evidence="2 3" key="1">
    <citation type="submission" date="2024-01" db="EMBL/GenBank/DDBJ databases">
        <title>Seven novel Bacillus-like species.</title>
        <authorList>
            <person name="Liu G."/>
        </authorList>
    </citation>
    <scope>NUCLEOTIDE SEQUENCE [LARGE SCALE GENOMIC DNA]</scope>
    <source>
        <strain evidence="2 3">FJAT-51614</strain>
    </source>
</reference>
<dbReference type="EMBL" id="JBAWSY010000018">
    <property type="protein sequence ID" value="MEI4771354.1"/>
    <property type="molecule type" value="Genomic_DNA"/>
</dbReference>
<keyword evidence="3" id="KW-1185">Reference proteome</keyword>
<sequence>MNKKYFSLAIIFILCVFPIKSLASWAYPFVVWDGYVYVLTDEVVDEVEKEIGHVTKYSDMEGTYSGNFSNVYQKGTKYYSIVGVSTDEAIAVKNDGSYIKANRDVEYAGNKNDILEVESSSTTLIGLVLFILFITILGIYLISKRRK</sequence>
<evidence type="ECO:0000313" key="3">
    <source>
        <dbReference type="Proteomes" id="UP001364890"/>
    </source>
</evidence>
<evidence type="ECO:0008006" key="4">
    <source>
        <dbReference type="Google" id="ProtNLM"/>
    </source>
</evidence>
<organism evidence="2 3">
    <name type="scientific">Psychrobacillus mangrovi</name>
    <dbReference type="NCBI Taxonomy" id="3117745"/>
    <lineage>
        <taxon>Bacteria</taxon>
        <taxon>Bacillati</taxon>
        <taxon>Bacillota</taxon>
        <taxon>Bacilli</taxon>
        <taxon>Bacillales</taxon>
        <taxon>Bacillaceae</taxon>
        <taxon>Psychrobacillus</taxon>
    </lineage>
</organism>